<dbReference type="Gene3D" id="3.30.70.360">
    <property type="match status" value="1"/>
</dbReference>
<dbReference type="PIRSF" id="PIRSF005962">
    <property type="entry name" value="Pept_M20D_amidohydro"/>
    <property type="match status" value="1"/>
</dbReference>
<accession>A0A0J6WYL7</accession>
<feature type="binding site" evidence="3">
    <location>
        <position position="102"/>
    </location>
    <ligand>
        <name>Mn(2+)</name>
        <dbReference type="ChEBI" id="CHEBI:29035"/>
        <label>2</label>
    </ligand>
</feature>
<reference evidence="5 6" key="1">
    <citation type="submission" date="2015-06" db="EMBL/GenBank/DDBJ databases">
        <title>Draft genome sequence of beer spoilage bacterium Megasphaera cerevisiae type strain 20462.</title>
        <authorList>
            <person name="Kutumbaka K."/>
            <person name="Pasmowitz J."/>
            <person name="Mategko J."/>
            <person name="Reyes D."/>
            <person name="Friedrich A."/>
            <person name="Han S."/>
            <person name="Martens-Habbena W."/>
            <person name="Neal-McKinney J."/>
            <person name="Janagama H.K."/>
            <person name="Nadala C."/>
            <person name="Samadpour M."/>
        </authorList>
    </citation>
    <scope>NUCLEOTIDE SEQUENCE [LARGE SCALE GENOMIC DNA]</scope>
    <source>
        <strain evidence="5 6">DSM 20462</strain>
    </source>
</reference>
<dbReference type="AlphaFoldDB" id="A0A0J6WYL7"/>
<feature type="binding site" evidence="3">
    <location>
        <position position="362"/>
    </location>
    <ligand>
        <name>Mn(2+)</name>
        <dbReference type="ChEBI" id="CHEBI:29035"/>
        <label>2</label>
    </ligand>
</feature>
<feature type="binding site" evidence="3">
    <location>
        <position position="104"/>
    </location>
    <ligand>
        <name>Mn(2+)</name>
        <dbReference type="ChEBI" id="CHEBI:29035"/>
        <label>2</label>
    </ligand>
</feature>
<dbReference type="FunFam" id="3.30.70.360:FF:000014">
    <property type="entry name" value="N-acyl-L-amino acid amidohydrolase"/>
    <property type="match status" value="1"/>
</dbReference>
<dbReference type="InterPro" id="IPR011650">
    <property type="entry name" value="Peptidase_M20_dimer"/>
</dbReference>
<dbReference type="EMBL" id="LEKT01000006">
    <property type="protein sequence ID" value="KMO87353.1"/>
    <property type="molecule type" value="Genomic_DNA"/>
</dbReference>
<name>A0A0J6WYL7_9FIRM</name>
<dbReference type="PANTHER" id="PTHR11014:SF63">
    <property type="entry name" value="METALLOPEPTIDASE, PUTATIVE (AFU_ORTHOLOGUE AFUA_6G09600)-RELATED"/>
    <property type="match status" value="1"/>
</dbReference>
<dbReference type="STRING" id="39029.BSR42_00660"/>
<dbReference type="InterPro" id="IPR002933">
    <property type="entry name" value="Peptidase_M20"/>
</dbReference>
<dbReference type="PANTHER" id="PTHR11014">
    <property type="entry name" value="PEPTIDASE M20 FAMILY MEMBER"/>
    <property type="match status" value="1"/>
</dbReference>
<dbReference type="RefSeq" id="WP_048513329.1">
    <property type="nucleotide sequence ID" value="NZ_FUXD01000002.1"/>
</dbReference>
<proteinExistence type="inferred from homology"/>
<feature type="domain" description="Peptidase M20 dimerisation" evidence="4">
    <location>
        <begin position="187"/>
        <end position="282"/>
    </location>
</feature>
<dbReference type="InterPro" id="IPR017439">
    <property type="entry name" value="Amidohydrolase"/>
</dbReference>
<protein>
    <submittedName>
        <fullName evidence="5">Peptidase M20</fullName>
    </submittedName>
</protein>
<comment type="cofactor">
    <cofactor evidence="3">
        <name>Mn(2+)</name>
        <dbReference type="ChEBI" id="CHEBI:29035"/>
    </cofactor>
    <text evidence="3">The Mn(2+) ion enhances activity.</text>
</comment>
<dbReference type="OrthoDB" id="1633187at2"/>
<dbReference type="NCBIfam" id="TIGR01891">
    <property type="entry name" value="amidohydrolases"/>
    <property type="match status" value="1"/>
</dbReference>
<evidence type="ECO:0000313" key="6">
    <source>
        <dbReference type="Proteomes" id="UP000036503"/>
    </source>
</evidence>
<keyword evidence="3" id="KW-0464">Manganese</keyword>
<organism evidence="5 6">
    <name type="scientific">Megasphaera cerevisiae DSM 20462</name>
    <dbReference type="NCBI Taxonomy" id="1122219"/>
    <lineage>
        <taxon>Bacteria</taxon>
        <taxon>Bacillati</taxon>
        <taxon>Bacillota</taxon>
        <taxon>Negativicutes</taxon>
        <taxon>Veillonellales</taxon>
        <taxon>Veillonellaceae</taxon>
        <taxon>Megasphaera</taxon>
    </lineage>
</organism>
<dbReference type="Gene3D" id="3.40.630.10">
    <property type="entry name" value="Zn peptidases"/>
    <property type="match status" value="1"/>
</dbReference>
<dbReference type="GO" id="GO:0016787">
    <property type="term" value="F:hydrolase activity"/>
    <property type="evidence" value="ECO:0007669"/>
    <property type="project" value="UniProtKB-KW"/>
</dbReference>
<comment type="similarity">
    <text evidence="1">Belongs to the peptidase M20 family.</text>
</comment>
<dbReference type="InterPro" id="IPR036264">
    <property type="entry name" value="Bact_exopeptidase_dim_dom"/>
</dbReference>
<dbReference type="GO" id="GO:0046872">
    <property type="term" value="F:metal ion binding"/>
    <property type="evidence" value="ECO:0007669"/>
    <property type="project" value="UniProtKB-KW"/>
</dbReference>
<evidence type="ECO:0000256" key="1">
    <source>
        <dbReference type="ARBA" id="ARBA00006153"/>
    </source>
</evidence>
<feature type="binding site" evidence="3">
    <location>
        <position position="138"/>
    </location>
    <ligand>
        <name>Mn(2+)</name>
        <dbReference type="ChEBI" id="CHEBI:29035"/>
        <label>2</label>
    </ligand>
</feature>
<evidence type="ECO:0000256" key="2">
    <source>
        <dbReference type="ARBA" id="ARBA00022801"/>
    </source>
</evidence>
<dbReference type="Pfam" id="PF07687">
    <property type="entry name" value="M20_dimer"/>
    <property type="match status" value="1"/>
</dbReference>
<feature type="binding site" evidence="3">
    <location>
        <position position="163"/>
    </location>
    <ligand>
        <name>Mn(2+)</name>
        <dbReference type="ChEBI" id="CHEBI:29035"/>
        <label>2</label>
    </ligand>
</feature>
<evidence type="ECO:0000313" key="5">
    <source>
        <dbReference type="EMBL" id="KMO87353.1"/>
    </source>
</evidence>
<keyword evidence="2" id="KW-0378">Hydrolase</keyword>
<keyword evidence="3" id="KW-0479">Metal-binding</keyword>
<dbReference type="InParanoid" id="A0A0J6WYL7"/>
<dbReference type="PATRIC" id="fig|1122219.3.peg.2450"/>
<evidence type="ECO:0000259" key="4">
    <source>
        <dbReference type="Pfam" id="PF07687"/>
    </source>
</evidence>
<sequence>MEMKKLVQKYQQYVCDMRREFHQYPELSFKEVNTTKRIAGKLDELGISYKINEEKNTGLIAFIQGTHTGRAVALRADIDALPVAEANDVSFKSKNAGVMHACGHDSHIAMLLGAARMLLDMKNEIYGTVYLDFQPAEEIGKGAYYMMRFGEWYKKIGAIFGGHIWAGTPAGTISAREGASMAATDQFTIKIHGKQSHGSQPQAGVDAVVVGSAMVMNLQTIVSRQLNAIDTAVLTIGTFKGGDRWNIVGGEAVLEGTTRYFDKKVGKKLEDKMNQIIQSTAQAYGAAAEMEYVHVVPPTVNDSACTRIVREAAAKVLGSAAVYEYERVMGSEDFSFYQEKKPGSFMFVGTYNPAVDAVYPNHSNHFTIDEAVLSGGSGVYAQTAIDWLKANR</sequence>
<dbReference type="SUPFAM" id="SSF53187">
    <property type="entry name" value="Zn-dependent exopeptidases"/>
    <property type="match status" value="1"/>
</dbReference>
<keyword evidence="6" id="KW-1185">Reference proteome</keyword>
<gene>
    <name evidence="5" type="ORF">AB840_02880</name>
</gene>
<comment type="caution">
    <text evidence="5">The sequence shown here is derived from an EMBL/GenBank/DDBJ whole genome shotgun (WGS) entry which is preliminary data.</text>
</comment>
<dbReference type="Proteomes" id="UP000036503">
    <property type="component" value="Unassembled WGS sequence"/>
</dbReference>
<dbReference type="Pfam" id="PF01546">
    <property type="entry name" value="Peptidase_M20"/>
    <property type="match status" value="1"/>
</dbReference>
<dbReference type="SUPFAM" id="SSF55031">
    <property type="entry name" value="Bacterial exopeptidase dimerisation domain"/>
    <property type="match status" value="1"/>
</dbReference>
<evidence type="ECO:0000256" key="3">
    <source>
        <dbReference type="PIRSR" id="PIRSR005962-1"/>
    </source>
</evidence>